<organism evidence="2 3">
    <name type="scientific">Williamsia limnetica</name>
    <dbReference type="NCBI Taxonomy" id="882452"/>
    <lineage>
        <taxon>Bacteria</taxon>
        <taxon>Bacillati</taxon>
        <taxon>Actinomycetota</taxon>
        <taxon>Actinomycetes</taxon>
        <taxon>Mycobacteriales</taxon>
        <taxon>Nocardiaceae</taxon>
        <taxon>Williamsia</taxon>
    </lineage>
</organism>
<proteinExistence type="predicted"/>
<reference evidence="2 3" key="1">
    <citation type="submission" date="2018-06" db="EMBL/GenBank/DDBJ databases">
        <title>Genomic Encyclopedia of Type Strains, Phase IV (KMG-IV): sequencing the most valuable type-strain genomes for metagenomic binning, comparative biology and taxonomic classification.</title>
        <authorList>
            <person name="Goeker M."/>
        </authorList>
    </citation>
    <scope>NUCLEOTIDE SEQUENCE [LARGE SCALE GENOMIC DNA]</scope>
    <source>
        <strain evidence="2 3">DSM 45521</strain>
    </source>
</reference>
<keyword evidence="1" id="KW-0175">Coiled coil</keyword>
<dbReference type="Proteomes" id="UP000247591">
    <property type="component" value="Unassembled WGS sequence"/>
</dbReference>
<name>A0A318RMZ8_WILLI</name>
<accession>A0A318RMZ8</accession>
<evidence type="ECO:0000313" key="2">
    <source>
        <dbReference type="EMBL" id="PYE17319.1"/>
    </source>
</evidence>
<keyword evidence="3" id="KW-1185">Reference proteome</keyword>
<dbReference type="AlphaFoldDB" id="A0A318RMZ8"/>
<gene>
    <name evidence="2" type="ORF">DFR67_10622</name>
</gene>
<evidence type="ECO:0000313" key="3">
    <source>
        <dbReference type="Proteomes" id="UP000247591"/>
    </source>
</evidence>
<protein>
    <submittedName>
        <fullName evidence="2">Restriction system protein</fullName>
    </submittedName>
</protein>
<dbReference type="EMBL" id="QJSP01000006">
    <property type="protein sequence ID" value="PYE17319.1"/>
    <property type="molecule type" value="Genomic_DNA"/>
</dbReference>
<sequence length="353" mass="39289">MAAAYVAECEAEAVEKTAEAVAQQQEIEELLAATLEVDDWVDLTRLRQVFEPTPLDAGTLTAETPVPTYIDIPPRPHFYPPEQPTGLSAKLGGQRKYEAQLAAAHAQYASNMTYWHGQLNNLFIRNGATRQTWLATEFDRLTRLEQAQRDHDAANQSRREEIQRANSELDQLIAGLRNGDGRALEQYVGIVLANSTYPEQFQVDYDYEFITADRELAVTVLVPTPDQFPAVKAVRYVKAKDEFTTTRLSAAELKRRYNNAIHQTSLRTPHEVFEADREGIIDAISLTVAVDTVDPATGHDRRIPLAQLAIGRQSFLAIDLSRVEPIETLKHLAAAVSKNPYGLIPLSGQGVRG</sequence>
<comment type="caution">
    <text evidence="2">The sequence shown here is derived from an EMBL/GenBank/DDBJ whole genome shotgun (WGS) entry which is preliminary data.</text>
</comment>
<feature type="coiled-coil region" evidence="1">
    <location>
        <begin position="6"/>
        <end position="33"/>
    </location>
</feature>
<evidence type="ECO:0000256" key="1">
    <source>
        <dbReference type="SAM" id="Coils"/>
    </source>
</evidence>